<comment type="function">
    <text evidence="3">Probably deamidates glutamine residues to glutamate on methyl-accepting chemotaxis receptors (MCPs), playing an important role in chemotaxis.</text>
</comment>
<dbReference type="InterPro" id="IPR011324">
    <property type="entry name" value="Cytotoxic_necrot_fac-like_cat"/>
</dbReference>
<comment type="catalytic activity">
    <reaction evidence="3">
        <text>L-glutaminyl-[protein] + H2O = L-glutamyl-[protein] + NH4(+)</text>
        <dbReference type="Rhea" id="RHEA:16441"/>
        <dbReference type="Rhea" id="RHEA-COMP:10207"/>
        <dbReference type="Rhea" id="RHEA-COMP:10208"/>
        <dbReference type="ChEBI" id="CHEBI:15377"/>
        <dbReference type="ChEBI" id="CHEBI:28938"/>
        <dbReference type="ChEBI" id="CHEBI:29973"/>
        <dbReference type="ChEBI" id="CHEBI:30011"/>
        <dbReference type="EC" id="3.5.1.44"/>
    </reaction>
</comment>
<protein>
    <recommendedName>
        <fullName evidence="3">Probable chemoreceptor glutamine deamidase CheD</fullName>
        <ecNumber evidence="3">3.5.1.44</ecNumber>
    </recommendedName>
</protein>
<keyword evidence="2 3" id="KW-0378">Hydrolase</keyword>
<dbReference type="HAMAP" id="MF_01440">
    <property type="entry name" value="CheD"/>
    <property type="match status" value="1"/>
</dbReference>
<dbReference type="PANTHER" id="PTHR35147">
    <property type="entry name" value="CHEMORECEPTOR GLUTAMINE DEAMIDASE CHED-RELATED"/>
    <property type="match status" value="1"/>
</dbReference>
<name>A0ABV6G1P2_9GAMM</name>
<evidence type="ECO:0000256" key="3">
    <source>
        <dbReference type="HAMAP-Rule" id="MF_01440"/>
    </source>
</evidence>
<reference evidence="4 5" key="1">
    <citation type="submission" date="2024-09" db="EMBL/GenBank/DDBJ databases">
        <authorList>
            <person name="Sun Q."/>
            <person name="Mori K."/>
        </authorList>
    </citation>
    <scope>NUCLEOTIDE SEQUENCE [LARGE SCALE GENOMIC DNA]</scope>
    <source>
        <strain evidence="4 5">CCM 7415</strain>
    </source>
</reference>
<comment type="similarity">
    <text evidence="3">Belongs to the CheD family.</text>
</comment>
<keyword evidence="5" id="KW-1185">Reference proteome</keyword>
<evidence type="ECO:0000313" key="5">
    <source>
        <dbReference type="Proteomes" id="UP001589814"/>
    </source>
</evidence>
<dbReference type="PANTHER" id="PTHR35147:SF2">
    <property type="entry name" value="CHEMORECEPTOR GLUTAMINE DEAMIDASE CHED-RELATED"/>
    <property type="match status" value="1"/>
</dbReference>
<evidence type="ECO:0000313" key="4">
    <source>
        <dbReference type="EMBL" id="MFC0267336.1"/>
    </source>
</evidence>
<dbReference type="Pfam" id="PF03975">
    <property type="entry name" value="CheD"/>
    <property type="match status" value="1"/>
</dbReference>
<gene>
    <name evidence="3" type="primary">cheD</name>
    <name evidence="4" type="ORF">ACFFHW_04880</name>
</gene>
<dbReference type="EMBL" id="JBHLVX010000017">
    <property type="protein sequence ID" value="MFC0267336.1"/>
    <property type="molecule type" value="Genomic_DNA"/>
</dbReference>
<dbReference type="SUPFAM" id="SSF64438">
    <property type="entry name" value="CNF1/YfiH-like putative cysteine hydrolases"/>
    <property type="match status" value="1"/>
</dbReference>
<evidence type="ECO:0000256" key="2">
    <source>
        <dbReference type="ARBA" id="ARBA00022801"/>
    </source>
</evidence>
<organism evidence="4 5">
    <name type="scientific">Kushneria aurantia</name>
    <dbReference type="NCBI Taxonomy" id="504092"/>
    <lineage>
        <taxon>Bacteria</taxon>
        <taxon>Pseudomonadati</taxon>
        <taxon>Pseudomonadota</taxon>
        <taxon>Gammaproteobacteria</taxon>
        <taxon>Oceanospirillales</taxon>
        <taxon>Halomonadaceae</taxon>
        <taxon>Kushneria</taxon>
    </lineage>
</organism>
<dbReference type="InterPro" id="IPR005659">
    <property type="entry name" value="Chemorcpt_Glu_NH3ase_CheD"/>
</dbReference>
<dbReference type="RefSeq" id="WP_019952191.1">
    <property type="nucleotide sequence ID" value="NZ_JBHLVX010000017.1"/>
</dbReference>
<keyword evidence="1 3" id="KW-0145">Chemotaxis</keyword>
<dbReference type="CDD" id="cd16352">
    <property type="entry name" value="CheD"/>
    <property type="match status" value="1"/>
</dbReference>
<proteinExistence type="inferred from homology"/>
<dbReference type="Gene3D" id="3.30.1330.200">
    <property type="match status" value="1"/>
</dbReference>
<dbReference type="Proteomes" id="UP001589814">
    <property type="component" value="Unassembled WGS sequence"/>
</dbReference>
<dbReference type="EC" id="3.5.1.44" evidence="3"/>
<sequence length="204" mass="22210">MISDEIGHGLASHFYFDRDDNLEAIKVLPGEYFVTHKPMVLATVLGSCVSACIRDPRAGIGGMNHFMLPGDGSRDHSGSRLRYGEAAMTTLVEEICRRGGKRQHLEAKLFGGGMVISGMASRVGQANSEFAVDWLERAGIPLLAQDLNNSYARRVHYLPATGQARLKRLQGSDNLQQREKKLLASLLDEAPPPALAADIKGALR</sequence>
<evidence type="ECO:0000256" key="1">
    <source>
        <dbReference type="ARBA" id="ARBA00022500"/>
    </source>
</evidence>
<dbReference type="InterPro" id="IPR038592">
    <property type="entry name" value="CheD-like_sf"/>
</dbReference>
<accession>A0ABV6G1P2</accession>
<comment type="caution">
    <text evidence="4">The sequence shown here is derived from an EMBL/GenBank/DDBJ whole genome shotgun (WGS) entry which is preliminary data.</text>
</comment>